<sequence>MAVNETDKTQVSEMVNDFLRYQLNRRDLQWTTCPPLPRPSKVVLVLRTLGDEFLAKYRDEFVQMCGRLDLTPSVAQTAFLDVLNELFSEGITWSRVVGAFAFSFELSAHCVEKNWSDLVDGIASWLSSYVCTRLLPWIQDHGGWVSDPPTRIPSPRASAAFHDAGFRRGGRRFSLSQFLLPRPTVSLPLNGRLSCRSLPPLPARSAYLGDANSPHFPKPAPVCSHIEVWADAEPPRAPKSGAQSTRQSGRDAARTLIEPKPLEKSKQPNVVCISSYLPVHSFLHTENMAGFKLKVTFNRGLGWWRGDHPLILKRSVVTESFETALSLSAEIRFGICLALTPRVVVLAM</sequence>
<reference evidence="1 2" key="1">
    <citation type="journal article" date="2020" name="Cell">
        <title>Large-Scale Comparative Analyses of Tick Genomes Elucidate Their Genetic Diversity and Vector Capacities.</title>
        <authorList>
            <consortium name="Tick Genome and Microbiome Consortium (TIGMIC)"/>
            <person name="Jia N."/>
            <person name="Wang J."/>
            <person name="Shi W."/>
            <person name="Du L."/>
            <person name="Sun Y."/>
            <person name="Zhan W."/>
            <person name="Jiang J.F."/>
            <person name="Wang Q."/>
            <person name="Zhang B."/>
            <person name="Ji P."/>
            <person name="Bell-Sakyi L."/>
            <person name="Cui X.M."/>
            <person name="Yuan T.T."/>
            <person name="Jiang B.G."/>
            <person name="Yang W.F."/>
            <person name="Lam T.T."/>
            <person name="Chang Q.C."/>
            <person name="Ding S.J."/>
            <person name="Wang X.J."/>
            <person name="Zhu J.G."/>
            <person name="Ruan X.D."/>
            <person name="Zhao L."/>
            <person name="Wei J.T."/>
            <person name="Ye R.Z."/>
            <person name="Que T.C."/>
            <person name="Du C.H."/>
            <person name="Zhou Y.H."/>
            <person name="Cheng J.X."/>
            <person name="Dai P.F."/>
            <person name="Guo W.B."/>
            <person name="Han X.H."/>
            <person name="Huang E.J."/>
            <person name="Li L.F."/>
            <person name="Wei W."/>
            <person name="Gao Y.C."/>
            <person name="Liu J.Z."/>
            <person name="Shao H.Z."/>
            <person name="Wang X."/>
            <person name="Wang C.C."/>
            <person name="Yang T.C."/>
            <person name="Huo Q.B."/>
            <person name="Li W."/>
            <person name="Chen H.Y."/>
            <person name="Chen S.E."/>
            <person name="Zhou L.G."/>
            <person name="Ni X.B."/>
            <person name="Tian J.H."/>
            <person name="Sheng Y."/>
            <person name="Liu T."/>
            <person name="Pan Y.S."/>
            <person name="Xia L.Y."/>
            <person name="Li J."/>
            <person name="Zhao F."/>
            <person name="Cao W.C."/>
        </authorList>
    </citation>
    <scope>NUCLEOTIDE SEQUENCE [LARGE SCALE GENOMIC DNA]</scope>
    <source>
        <strain evidence="1">Iper-2018</strain>
    </source>
</reference>
<dbReference type="EMBL" id="JABSTQ010010499">
    <property type="protein sequence ID" value="KAG0420513.1"/>
    <property type="molecule type" value="Genomic_DNA"/>
</dbReference>
<gene>
    <name evidence="1" type="ORF">HPB47_003450</name>
</gene>
<accession>A0AC60PIC3</accession>
<evidence type="ECO:0000313" key="1">
    <source>
        <dbReference type="EMBL" id="KAG0420513.1"/>
    </source>
</evidence>
<name>A0AC60PIC3_IXOPE</name>
<organism evidence="1 2">
    <name type="scientific">Ixodes persulcatus</name>
    <name type="common">Taiga tick</name>
    <dbReference type="NCBI Taxonomy" id="34615"/>
    <lineage>
        <taxon>Eukaryota</taxon>
        <taxon>Metazoa</taxon>
        <taxon>Ecdysozoa</taxon>
        <taxon>Arthropoda</taxon>
        <taxon>Chelicerata</taxon>
        <taxon>Arachnida</taxon>
        <taxon>Acari</taxon>
        <taxon>Parasitiformes</taxon>
        <taxon>Ixodida</taxon>
        <taxon>Ixodoidea</taxon>
        <taxon>Ixodidae</taxon>
        <taxon>Ixodinae</taxon>
        <taxon>Ixodes</taxon>
    </lineage>
</organism>
<keyword evidence="2" id="KW-1185">Reference proteome</keyword>
<evidence type="ECO:0000313" key="2">
    <source>
        <dbReference type="Proteomes" id="UP000805193"/>
    </source>
</evidence>
<proteinExistence type="predicted"/>
<dbReference type="Proteomes" id="UP000805193">
    <property type="component" value="Unassembled WGS sequence"/>
</dbReference>
<protein>
    <submittedName>
        <fullName evidence="1">Uncharacterized protein</fullName>
    </submittedName>
</protein>
<comment type="caution">
    <text evidence="1">The sequence shown here is derived from an EMBL/GenBank/DDBJ whole genome shotgun (WGS) entry which is preliminary data.</text>
</comment>